<evidence type="ECO:0000313" key="8">
    <source>
        <dbReference type="EMBL" id="MFL0195724.1"/>
    </source>
</evidence>
<dbReference type="InterPro" id="IPR011701">
    <property type="entry name" value="MFS"/>
</dbReference>
<feature type="transmembrane region" description="Helical" evidence="6">
    <location>
        <begin position="347"/>
        <end position="366"/>
    </location>
</feature>
<reference evidence="8 9" key="1">
    <citation type="submission" date="2024-11" db="EMBL/GenBank/DDBJ databases">
        <authorList>
            <person name="Heng Y.C."/>
            <person name="Lim A.C.H."/>
            <person name="Lee J.K.Y."/>
            <person name="Kittelmann S."/>
        </authorList>
    </citation>
    <scope>NUCLEOTIDE SEQUENCE [LARGE SCALE GENOMIC DNA]</scope>
    <source>
        <strain evidence="8 9">WILCCON 0269</strain>
    </source>
</reference>
<feature type="transmembrane region" description="Helical" evidence="6">
    <location>
        <begin position="64"/>
        <end position="84"/>
    </location>
</feature>
<dbReference type="InterPro" id="IPR020846">
    <property type="entry name" value="MFS_dom"/>
</dbReference>
<feature type="transmembrane region" description="Helical" evidence="6">
    <location>
        <begin position="239"/>
        <end position="261"/>
    </location>
</feature>
<keyword evidence="5 6" id="KW-0472">Membrane</keyword>
<dbReference type="PRINTS" id="PR01036">
    <property type="entry name" value="TCRTETB"/>
</dbReference>
<feature type="transmembrane region" description="Helical" evidence="6">
    <location>
        <begin position="156"/>
        <end position="175"/>
    </location>
</feature>
<evidence type="ECO:0000259" key="7">
    <source>
        <dbReference type="PROSITE" id="PS50850"/>
    </source>
</evidence>
<dbReference type="EMBL" id="JBJHZX010000011">
    <property type="protein sequence ID" value="MFL0195724.1"/>
    <property type="molecule type" value="Genomic_DNA"/>
</dbReference>
<dbReference type="PANTHER" id="PTHR42718:SF9">
    <property type="entry name" value="MAJOR FACILITATOR SUPERFAMILY MULTIDRUG TRANSPORTER MFSC"/>
    <property type="match status" value="1"/>
</dbReference>
<keyword evidence="2" id="KW-0813">Transport</keyword>
<evidence type="ECO:0000313" key="9">
    <source>
        <dbReference type="Proteomes" id="UP001623660"/>
    </source>
</evidence>
<protein>
    <submittedName>
        <fullName evidence="8">MFS transporter</fullName>
    </submittedName>
</protein>
<keyword evidence="9" id="KW-1185">Reference proteome</keyword>
<evidence type="ECO:0000256" key="2">
    <source>
        <dbReference type="ARBA" id="ARBA00022448"/>
    </source>
</evidence>
<dbReference type="Pfam" id="PF07690">
    <property type="entry name" value="MFS_1"/>
    <property type="match status" value="1"/>
</dbReference>
<feature type="transmembrane region" description="Helical" evidence="6">
    <location>
        <begin position="372"/>
        <end position="398"/>
    </location>
</feature>
<proteinExistence type="predicted"/>
<evidence type="ECO:0000256" key="3">
    <source>
        <dbReference type="ARBA" id="ARBA00022692"/>
    </source>
</evidence>
<evidence type="ECO:0000256" key="1">
    <source>
        <dbReference type="ARBA" id="ARBA00004651"/>
    </source>
</evidence>
<dbReference type="Gene3D" id="1.20.1720.10">
    <property type="entry name" value="Multidrug resistance protein D"/>
    <property type="match status" value="1"/>
</dbReference>
<name>A0ABW8SI75_9CLOT</name>
<organism evidence="8 9">
    <name type="scientific">Candidatus Clostridium eludens</name>
    <dbReference type="NCBI Taxonomy" id="3381663"/>
    <lineage>
        <taxon>Bacteria</taxon>
        <taxon>Bacillati</taxon>
        <taxon>Bacillota</taxon>
        <taxon>Clostridia</taxon>
        <taxon>Eubacteriales</taxon>
        <taxon>Clostridiaceae</taxon>
        <taxon>Clostridium</taxon>
    </lineage>
</organism>
<dbReference type="CDD" id="cd17321">
    <property type="entry name" value="MFS_MMR_MDR_like"/>
    <property type="match status" value="1"/>
</dbReference>
<evidence type="ECO:0000256" key="6">
    <source>
        <dbReference type="SAM" id="Phobius"/>
    </source>
</evidence>
<accession>A0ABW8SI75</accession>
<dbReference type="PANTHER" id="PTHR42718">
    <property type="entry name" value="MAJOR FACILITATOR SUPERFAMILY MULTIDRUG TRANSPORTER MFSC"/>
    <property type="match status" value="1"/>
</dbReference>
<keyword evidence="3 6" id="KW-0812">Transmembrane</keyword>
<feature type="transmembrane region" description="Helical" evidence="6">
    <location>
        <begin position="96"/>
        <end position="120"/>
    </location>
</feature>
<dbReference type="Gene3D" id="1.20.1250.20">
    <property type="entry name" value="MFS general substrate transporter like domains"/>
    <property type="match status" value="1"/>
</dbReference>
<feature type="domain" description="Major facilitator superfamily (MFS) profile" evidence="7">
    <location>
        <begin position="26"/>
        <end position="480"/>
    </location>
</feature>
<sequence>MPGKQSERRCVEMNETHENKYKKWMIFAVTGMANLVVSFSINSLNLALPTLAKEFGVSENNVSWLALVYSLIPCCTLLILGRTAELYGYKRQFKTGFLFFGVVCIAAPLLSVNLGVLIFFRCLQGVGYSIMVSITQAIVSRTFGSREHGKALGMNSVFISIGLAAGPTIGGFLLTHFSWHAIFYFNVPFCIFGFVSTCFVMSDDSTGTSEGKSMDWLGAGLFAISVGAFSVGLNFSNNWGWKSVYFLGCMLLSMLGLNAFIMREKHIESPLMSLKLFENKTFSMANVVCMLSYLVQQLITYLVPFYLINILSLQSDKSGLIMLSSPIAMMVMSPVGGSMTDKRGTRLPSGVGLIFICASCLIMSSLKESSNYAMVILTLIAMGIGNGLSVSSINTAILNSAPRKHAGVASGMLATMRNFGQTLGVASSSVILTSRQLVYNKNTHLGVKDIYLLAQRDTYYFGILILVVALVLVFLLPHSVTDKRLDEGYF</sequence>
<evidence type="ECO:0000256" key="5">
    <source>
        <dbReference type="ARBA" id="ARBA00023136"/>
    </source>
</evidence>
<dbReference type="RefSeq" id="WP_406791840.1">
    <property type="nucleotide sequence ID" value="NZ_JBJHZX010000011.1"/>
</dbReference>
<gene>
    <name evidence="8" type="ORF">ACJDU8_09140</name>
</gene>
<comment type="subcellular location">
    <subcellularLocation>
        <location evidence="1">Cell membrane</location>
        <topology evidence="1">Multi-pass membrane protein</topology>
    </subcellularLocation>
</comment>
<keyword evidence="4 6" id="KW-1133">Transmembrane helix</keyword>
<dbReference type="PROSITE" id="PS50850">
    <property type="entry name" value="MFS"/>
    <property type="match status" value="1"/>
</dbReference>
<dbReference type="SUPFAM" id="SSF103473">
    <property type="entry name" value="MFS general substrate transporter"/>
    <property type="match status" value="1"/>
</dbReference>
<evidence type="ECO:0000256" key="4">
    <source>
        <dbReference type="ARBA" id="ARBA00022989"/>
    </source>
</evidence>
<feature type="transmembrane region" description="Helical" evidence="6">
    <location>
        <begin position="282"/>
        <end position="307"/>
    </location>
</feature>
<feature type="transmembrane region" description="Helical" evidence="6">
    <location>
        <begin position="458"/>
        <end position="476"/>
    </location>
</feature>
<feature type="transmembrane region" description="Helical" evidence="6">
    <location>
        <begin position="24"/>
        <end position="44"/>
    </location>
</feature>
<feature type="transmembrane region" description="Helical" evidence="6">
    <location>
        <begin position="214"/>
        <end position="233"/>
    </location>
</feature>
<comment type="caution">
    <text evidence="8">The sequence shown here is derived from an EMBL/GenBank/DDBJ whole genome shotgun (WGS) entry which is preliminary data.</text>
</comment>
<dbReference type="Proteomes" id="UP001623660">
    <property type="component" value="Unassembled WGS sequence"/>
</dbReference>
<feature type="transmembrane region" description="Helical" evidence="6">
    <location>
        <begin position="181"/>
        <end position="202"/>
    </location>
</feature>
<dbReference type="InterPro" id="IPR036259">
    <property type="entry name" value="MFS_trans_sf"/>
</dbReference>